<dbReference type="AlphaFoldDB" id="A0A502EF15"/>
<reference evidence="1 2" key="1">
    <citation type="journal article" date="2019" name="Environ. Microbiol.">
        <title>Species interactions and distinct microbial communities in high Arctic permafrost affected cryosols are associated with the CH4 and CO2 gas fluxes.</title>
        <authorList>
            <person name="Altshuler I."/>
            <person name="Hamel J."/>
            <person name="Turney S."/>
            <person name="Magnuson E."/>
            <person name="Levesque R."/>
            <person name="Greer C."/>
            <person name="Whyte L.G."/>
        </authorList>
    </citation>
    <scope>NUCLEOTIDE SEQUENCE [LARGE SCALE GENOMIC DNA]</scope>
    <source>
        <strain evidence="1 2">42</strain>
    </source>
</reference>
<accession>A0A502EF15</accession>
<proteinExistence type="predicted"/>
<dbReference type="EMBL" id="RCZH01000014">
    <property type="protein sequence ID" value="TPG36293.1"/>
    <property type="molecule type" value="Genomic_DNA"/>
</dbReference>
<organism evidence="1 2">
    <name type="scientific">Flavobacterium pectinovorum</name>
    <dbReference type="NCBI Taxonomy" id="29533"/>
    <lineage>
        <taxon>Bacteria</taxon>
        <taxon>Pseudomonadati</taxon>
        <taxon>Bacteroidota</taxon>
        <taxon>Flavobacteriia</taxon>
        <taxon>Flavobacteriales</taxon>
        <taxon>Flavobacteriaceae</taxon>
        <taxon>Flavobacterium</taxon>
    </lineage>
</organism>
<gene>
    <name evidence="1" type="ORF">EAH81_19670</name>
</gene>
<comment type="caution">
    <text evidence="1">The sequence shown here is derived from an EMBL/GenBank/DDBJ whole genome shotgun (WGS) entry which is preliminary data.</text>
</comment>
<evidence type="ECO:0000313" key="1">
    <source>
        <dbReference type="EMBL" id="TPG36293.1"/>
    </source>
</evidence>
<keyword evidence="2" id="KW-1185">Reference proteome</keyword>
<evidence type="ECO:0000313" key="2">
    <source>
        <dbReference type="Proteomes" id="UP000319700"/>
    </source>
</evidence>
<name>A0A502EF15_9FLAO</name>
<dbReference type="RefSeq" id="WP_140510250.1">
    <property type="nucleotide sequence ID" value="NZ_RCZH01000014.1"/>
</dbReference>
<dbReference type="OrthoDB" id="676062at2"/>
<protein>
    <submittedName>
        <fullName evidence="1">Uncharacterized protein</fullName>
    </submittedName>
</protein>
<dbReference type="Proteomes" id="UP000319700">
    <property type="component" value="Unassembled WGS sequence"/>
</dbReference>
<sequence length="123" mass="14703">MLEQIILNYKKFADCLIKEVDYFNFKSNDDQRSIEITMSCLNFQNENKKEIIKVIFKGLKLLKFIRVNDYPSLFLDEVYISNENGLITFDFFPIGYVDYLEENPNSTFIIRCKEVLYEVLLRD</sequence>